<dbReference type="Proteomes" id="UP001153954">
    <property type="component" value="Unassembled WGS sequence"/>
</dbReference>
<organism evidence="1 2">
    <name type="scientific">Euphydryas editha</name>
    <name type="common">Edith's checkerspot</name>
    <dbReference type="NCBI Taxonomy" id="104508"/>
    <lineage>
        <taxon>Eukaryota</taxon>
        <taxon>Metazoa</taxon>
        <taxon>Ecdysozoa</taxon>
        <taxon>Arthropoda</taxon>
        <taxon>Hexapoda</taxon>
        <taxon>Insecta</taxon>
        <taxon>Pterygota</taxon>
        <taxon>Neoptera</taxon>
        <taxon>Endopterygota</taxon>
        <taxon>Lepidoptera</taxon>
        <taxon>Glossata</taxon>
        <taxon>Ditrysia</taxon>
        <taxon>Papilionoidea</taxon>
        <taxon>Nymphalidae</taxon>
        <taxon>Nymphalinae</taxon>
        <taxon>Euphydryas</taxon>
    </lineage>
</organism>
<keyword evidence="2" id="KW-1185">Reference proteome</keyword>
<name>A0AAU9TWI5_EUPED</name>
<proteinExistence type="predicted"/>
<protein>
    <submittedName>
        <fullName evidence="1">Uncharacterized protein</fullName>
    </submittedName>
</protein>
<comment type="caution">
    <text evidence="1">The sequence shown here is derived from an EMBL/GenBank/DDBJ whole genome shotgun (WGS) entry which is preliminary data.</text>
</comment>
<evidence type="ECO:0000313" key="1">
    <source>
        <dbReference type="EMBL" id="CAH2091049.1"/>
    </source>
</evidence>
<reference evidence="1" key="1">
    <citation type="submission" date="2022-03" db="EMBL/GenBank/DDBJ databases">
        <authorList>
            <person name="Tunstrom K."/>
        </authorList>
    </citation>
    <scope>NUCLEOTIDE SEQUENCE</scope>
</reference>
<gene>
    <name evidence="1" type="ORF">EEDITHA_LOCUS6947</name>
</gene>
<dbReference type="AlphaFoldDB" id="A0AAU9TWI5"/>
<evidence type="ECO:0000313" key="2">
    <source>
        <dbReference type="Proteomes" id="UP001153954"/>
    </source>
</evidence>
<sequence length="100" mass="11717">MTLVFSTSHEVRPQVAVFTKQRDNTKRSQRLRCYRWRHEYSKTRGSRGQNIRPSLYLHAHERAAVSTSGTHAHEPRELLVRRTAPSHRTVVILLTIFPEN</sequence>
<dbReference type="EMBL" id="CAKOGL010000010">
    <property type="protein sequence ID" value="CAH2091049.1"/>
    <property type="molecule type" value="Genomic_DNA"/>
</dbReference>
<accession>A0AAU9TWI5</accession>